<dbReference type="EMBL" id="PDSK01000132">
    <property type="protein sequence ID" value="PIE31708.1"/>
    <property type="molecule type" value="Genomic_DNA"/>
</dbReference>
<evidence type="ECO:0000256" key="4">
    <source>
        <dbReference type="SAM" id="Phobius"/>
    </source>
</evidence>
<evidence type="ECO:0000313" key="6">
    <source>
        <dbReference type="EMBL" id="PIE31708.1"/>
    </source>
</evidence>
<evidence type="ECO:0000256" key="3">
    <source>
        <dbReference type="PROSITE-ProRule" id="PRU00339"/>
    </source>
</evidence>
<evidence type="ECO:0000256" key="2">
    <source>
        <dbReference type="ARBA" id="ARBA00022803"/>
    </source>
</evidence>
<dbReference type="PANTHER" id="PTHR12558">
    <property type="entry name" value="CELL DIVISION CYCLE 16,23,27"/>
    <property type="match status" value="1"/>
</dbReference>
<dbReference type="SUPFAM" id="SSF48452">
    <property type="entry name" value="TPR-like"/>
    <property type="match status" value="1"/>
</dbReference>
<gene>
    <name evidence="6" type="ORF">CSA56_17595</name>
</gene>
<comment type="caution">
    <text evidence="6">The sequence shown here is derived from an EMBL/GenBank/DDBJ whole genome shotgun (WGS) entry which is preliminary data.</text>
</comment>
<keyword evidence="4" id="KW-1133">Transmembrane helix</keyword>
<dbReference type="SMART" id="SM00028">
    <property type="entry name" value="TPR"/>
    <property type="match status" value="6"/>
</dbReference>
<evidence type="ECO:0000259" key="5">
    <source>
        <dbReference type="PROSITE" id="PS51272"/>
    </source>
</evidence>
<dbReference type="PROSITE" id="PS50005">
    <property type="entry name" value="TPR"/>
    <property type="match status" value="5"/>
</dbReference>
<keyword evidence="1" id="KW-0677">Repeat</keyword>
<feature type="transmembrane region" description="Helical" evidence="4">
    <location>
        <begin position="29"/>
        <end position="51"/>
    </location>
</feature>
<dbReference type="AlphaFoldDB" id="A0A2G6K7N0"/>
<dbReference type="PROSITE" id="PS51272">
    <property type="entry name" value="SLH"/>
    <property type="match status" value="1"/>
</dbReference>
<feature type="repeat" description="TPR" evidence="3">
    <location>
        <begin position="111"/>
        <end position="144"/>
    </location>
</feature>
<dbReference type="PROSITE" id="PS50293">
    <property type="entry name" value="TPR_REGION"/>
    <property type="match status" value="2"/>
</dbReference>
<dbReference type="Gene3D" id="1.25.40.10">
    <property type="entry name" value="Tetratricopeptide repeat domain"/>
    <property type="match status" value="2"/>
</dbReference>
<evidence type="ECO:0000313" key="7">
    <source>
        <dbReference type="Proteomes" id="UP000230821"/>
    </source>
</evidence>
<dbReference type="PANTHER" id="PTHR12558:SF13">
    <property type="entry name" value="CELL DIVISION CYCLE PROTEIN 27 HOMOLOG"/>
    <property type="match status" value="1"/>
</dbReference>
<feature type="repeat" description="TPR" evidence="3">
    <location>
        <begin position="145"/>
        <end position="178"/>
    </location>
</feature>
<organism evidence="6 7">
    <name type="scientific">candidate division KSB3 bacterium</name>
    <dbReference type="NCBI Taxonomy" id="2044937"/>
    <lineage>
        <taxon>Bacteria</taxon>
        <taxon>candidate division KSB3</taxon>
    </lineage>
</organism>
<dbReference type="InterPro" id="IPR001119">
    <property type="entry name" value="SLH_dom"/>
</dbReference>
<dbReference type="Proteomes" id="UP000230821">
    <property type="component" value="Unassembled WGS sequence"/>
</dbReference>
<feature type="repeat" description="TPR" evidence="3">
    <location>
        <begin position="261"/>
        <end position="294"/>
    </location>
</feature>
<dbReference type="GO" id="GO:0051301">
    <property type="term" value="P:cell division"/>
    <property type="evidence" value="ECO:0007669"/>
    <property type="project" value="TreeGrafter"/>
</dbReference>
<proteinExistence type="predicted"/>
<reference evidence="6 7" key="1">
    <citation type="submission" date="2017-10" db="EMBL/GenBank/DDBJ databases">
        <title>Novel microbial diversity and functional potential in the marine mammal oral microbiome.</title>
        <authorList>
            <person name="Dudek N.K."/>
            <person name="Sun C.L."/>
            <person name="Burstein D."/>
            <person name="Kantor R.S."/>
            <person name="Aliaga Goltsman D.S."/>
            <person name="Bik E.M."/>
            <person name="Thomas B.C."/>
            <person name="Banfield J.F."/>
            <person name="Relman D.A."/>
        </authorList>
    </citation>
    <scope>NUCLEOTIDE SEQUENCE [LARGE SCALE GENOMIC DNA]</scope>
    <source>
        <strain evidence="6">DOLJORAL78_47_16</strain>
    </source>
</reference>
<feature type="domain" description="SLH" evidence="5">
    <location>
        <begin position="349"/>
        <end position="412"/>
    </location>
</feature>
<dbReference type="InterPro" id="IPR013105">
    <property type="entry name" value="TPR_2"/>
</dbReference>
<feature type="repeat" description="TPR" evidence="3">
    <location>
        <begin position="227"/>
        <end position="260"/>
    </location>
</feature>
<feature type="repeat" description="TPR" evidence="3">
    <location>
        <begin position="193"/>
        <end position="226"/>
    </location>
</feature>
<accession>A0A2G6K7N0</accession>
<dbReference type="Pfam" id="PF07719">
    <property type="entry name" value="TPR_2"/>
    <property type="match status" value="1"/>
</dbReference>
<dbReference type="Pfam" id="PF00395">
    <property type="entry name" value="SLH"/>
    <property type="match status" value="1"/>
</dbReference>
<name>A0A2G6K7N0_9BACT</name>
<keyword evidence="4" id="KW-0472">Membrane</keyword>
<keyword evidence="4" id="KW-0812">Transmembrane</keyword>
<dbReference type="Pfam" id="PF00515">
    <property type="entry name" value="TPR_1"/>
    <property type="match status" value="1"/>
</dbReference>
<dbReference type="InterPro" id="IPR019734">
    <property type="entry name" value="TPR_rpt"/>
</dbReference>
<dbReference type="Pfam" id="PF13181">
    <property type="entry name" value="TPR_8"/>
    <property type="match status" value="1"/>
</dbReference>
<dbReference type="InterPro" id="IPR011990">
    <property type="entry name" value="TPR-like_helical_dom_sf"/>
</dbReference>
<dbReference type="Pfam" id="PF14559">
    <property type="entry name" value="TPR_19"/>
    <property type="match status" value="1"/>
</dbReference>
<sequence>MSAPEEQEGMTVLLFPNKVLRRMDLYKKAIVFAVWFTVGIFLLLSGCAPVGETPGRRPDSMPAEQQQPEEAMERFTPEWAYNQGVQSLSQENFSEAIRFFQLAIERDAMHLRAYLSLGDIYSMQQEYLVAETYYNKVLKYEPDSVPAYTALGTMHWKMGDYREALSFYRRVLDIDPSNQFARQQVESVTQEFFTAYYEQGMAYKESGDLERALIEFQKAQSLYPDDIEFMVEIGDLFFQQHDYMMAESYFQKALDLEPDYYPAIIGAGQVQQALRRYDEAIHYFKKGIEVQPGDQKAIRLLEQVQSQNVRSSLPPQYSAIANAEYVTRGDVAALLMVDLMVESRLPVPPRVAIISDVTTHWAKPYIIKAVQYHLMGLPPDRYFRPNEPIRKGELAFIIDMTLRELSVPLPESTSISFEDVYPENVYHDSVLRIYSAGIIPAESERSFGFVNTISGDEMSQIISRMQAFLQ</sequence>
<evidence type="ECO:0000256" key="1">
    <source>
        <dbReference type="ARBA" id="ARBA00022737"/>
    </source>
</evidence>
<keyword evidence="2 3" id="KW-0802">TPR repeat</keyword>
<protein>
    <recommendedName>
        <fullName evidence="5">SLH domain-containing protein</fullName>
    </recommendedName>
</protein>